<organism evidence="2 3">
    <name type="scientific">Zhongshania aliphaticivorans</name>
    <dbReference type="NCBI Taxonomy" id="1470434"/>
    <lineage>
        <taxon>Bacteria</taxon>
        <taxon>Pseudomonadati</taxon>
        <taxon>Pseudomonadota</taxon>
        <taxon>Gammaproteobacteria</taxon>
        <taxon>Cellvibrionales</taxon>
        <taxon>Spongiibacteraceae</taxon>
        <taxon>Zhongshania</taxon>
    </lineage>
</organism>
<proteinExistence type="predicted"/>
<dbReference type="EMBL" id="CP014544">
    <property type="protein sequence ID" value="AMO68445.1"/>
    <property type="molecule type" value="Genomic_DNA"/>
</dbReference>
<dbReference type="Gene3D" id="1.10.10.10">
    <property type="entry name" value="Winged helix-like DNA-binding domain superfamily/Winged helix DNA-binding domain"/>
    <property type="match status" value="1"/>
</dbReference>
<dbReference type="GO" id="GO:0003677">
    <property type="term" value="F:DNA binding"/>
    <property type="evidence" value="ECO:0007669"/>
    <property type="project" value="InterPro"/>
</dbReference>
<gene>
    <name evidence="2" type="ORF">AZF00_09085</name>
</gene>
<accession>A0A127M5E0</accession>
<dbReference type="GO" id="GO:0016987">
    <property type="term" value="F:sigma factor activity"/>
    <property type="evidence" value="ECO:0007669"/>
    <property type="project" value="InterPro"/>
</dbReference>
<dbReference type="InterPro" id="IPR013249">
    <property type="entry name" value="RNA_pol_sigma70_r4_t2"/>
</dbReference>
<evidence type="ECO:0000313" key="3">
    <source>
        <dbReference type="Proteomes" id="UP000074119"/>
    </source>
</evidence>
<dbReference type="InterPro" id="IPR013324">
    <property type="entry name" value="RNA_pol_sigma_r3/r4-like"/>
</dbReference>
<dbReference type="RefSeq" id="WP_008250239.1">
    <property type="nucleotide sequence ID" value="NZ_CP014544.1"/>
</dbReference>
<name>A0A127M5E0_9GAMM</name>
<dbReference type="STRING" id="1470434.AZF00_09085"/>
<dbReference type="InterPro" id="IPR036388">
    <property type="entry name" value="WH-like_DNA-bd_sf"/>
</dbReference>
<dbReference type="Proteomes" id="UP000074119">
    <property type="component" value="Chromosome"/>
</dbReference>
<protein>
    <recommendedName>
        <fullName evidence="1">RNA polymerase sigma factor 70 region 4 type 2 domain-containing protein</fullName>
    </recommendedName>
</protein>
<dbReference type="AlphaFoldDB" id="A0A127M5E0"/>
<evidence type="ECO:0000313" key="2">
    <source>
        <dbReference type="EMBL" id="AMO68445.1"/>
    </source>
</evidence>
<feature type="domain" description="RNA polymerase sigma factor 70 region 4 type 2" evidence="1">
    <location>
        <begin position="195"/>
        <end position="252"/>
    </location>
</feature>
<dbReference type="Pfam" id="PF08281">
    <property type="entry name" value="Sigma70_r4_2"/>
    <property type="match status" value="1"/>
</dbReference>
<evidence type="ECO:0000259" key="1">
    <source>
        <dbReference type="Pfam" id="PF08281"/>
    </source>
</evidence>
<dbReference type="GO" id="GO:0006352">
    <property type="term" value="P:DNA-templated transcription initiation"/>
    <property type="evidence" value="ECO:0007669"/>
    <property type="project" value="InterPro"/>
</dbReference>
<dbReference type="SUPFAM" id="SSF88659">
    <property type="entry name" value="Sigma3 and sigma4 domains of RNA polymerase sigma factors"/>
    <property type="match status" value="1"/>
</dbReference>
<dbReference type="KEGG" id="zal:AZF00_09085"/>
<sequence>MVIPLKKTTQEGEPYQRRSEIEQALSALCGLLPGQLVERLTCTQQAVPFEVLIYFLRHTELELGSKHLEPIFCTFHERLEAALRKVVSEAWIEHAVAIREELSERIVEMIAKDRNSQEDKMYYWEVNFNDALSKLRTDVLRKYGPARKTDPMINARPLTEESGSGEEVSHEVDIAAAEFINPNPSKIDDIAFRSRLMDAINELPEDERRAVGLRWQGMPIESQDPEVESIAKALECTERTVRNRLKRAIEKLRVMLQAEELQ</sequence>
<reference evidence="2 3" key="1">
    <citation type="submission" date="2015-12" db="EMBL/GenBank/DDBJ databases">
        <authorList>
            <person name="Shamseldin A."/>
            <person name="Moawad H."/>
            <person name="Abd El-Rahim W.M."/>
            <person name="Sadowsky M.J."/>
        </authorList>
    </citation>
    <scope>NUCLEOTIDE SEQUENCE [LARGE SCALE GENOMIC DNA]</scope>
    <source>
        <strain evidence="2 3">SM2</strain>
    </source>
</reference>